<dbReference type="EMBL" id="CP000246">
    <property type="protein sequence ID" value="ABG82781.1"/>
    <property type="molecule type" value="Genomic_DNA"/>
</dbReference>
<sequence>MNKIKTYYKNYLAYYEISNFLKNHIDEKTIIVCIGTDKCIGDCLGPLVGTLLREKFFPLKVFGTLDSPIHALNLDKKITEILKTYPGYKILAIDACLGDSNSIGEIHARYEPIHPGKGVGKSLRSVGDMSIIAIVDSSENIDLFTSRPIRLSFILDMSKVIVDSLIHSYYLKNKKN</sequence>
<evidence type="ECO:0000313" key="2">
    <source>
        <dbReference type="Proteomes" id="UP000001823"/>
    </source>
</evidence>
<dbReference type="NCBIfam" id="TIGR02841">
    <property type="entry name" value="spore_YyaC"/>
    <property type="match status" value="1"/>
</dbReference>
<organism evidence="1 2">
    <name type="scientific">Clostridium perfringens (strain ATCC 13124 / DSM 756 / JCM 1290 / NCIMB 6125 / NCTC 8237 / Type A)</name>
    <dbReference type="NCBI Taxonomy" id="195103"/>
    <lineage>
        <taxon>Bacteria</taxon>
        <taxon>Bacillati</taxon>
        <taxon>Bacillota</taxon>
        <taxon>Clostridia</taxon>
        <taxon>Eubacteriales</taxon>
        <taxon>Clostridiaceae</taxon>
        <taxon>Clostridium</taxon>
    </lineage>
</organism>
<dbReference type="SUPFAM" id="SSF53163">
    <property type="entry name" value="HybD-like"/>
    <property type="match status" value="1"/>
</dbReference>
<dbReference type="RefSeq" id="WP_003457351.1">
    <property type="nucleotide sequence ID" value="NC_008261.1"/>
</dbReference>
<proteinExistence type="predicted"/>
<protein>
    <submittedName>
        <fullName evidence="1">Sporulation protein YyaC</fullName>
    </submittedName>
</protein>
<name>A0A0H2YPQ5_CLOP1</name>
<dbReference type="STRING" id="195103.CPF_2444"/>
<gene>
    <name evidence="1" type="primary">yyaC</name>
    <name evidence="1" type="ordered locus">CPF_2444</name>
</gene>
<keyword evidence="2" id="KW-1185">Reference proteome</keyword>
<accession>A0A0H2YPQ5</accession>
<dbReference type="AlphaFoldDB" id="A0A0H2YPQ5"/>
<dbReference type="HOGENOM" id="CLU_104063_0_0_9"/>
<dbReference type="Proteomes" id="UP000001823">
    <property type="component" value="Chromosome"/>
</dbReference>
<dbReference type="InterPro" id="IPR023430">
    <property type="entry name" value="Pept_HybD-like_dom_sf"/>
</dbReference>
<dbReference type="KEGG" id="cpf:CPF_2444"/>
<evidence type="ECO:0000313" key="1">
    <source>
        <dbReference type="EMBL" id="ABG82781.1"/>
    </source>
</evidence>
<dbReference type="PaxDb" id="195103-CPF_2444"/>
<dbReference type="Pfam" id="PF06866">
    <property type="entry name" value="DUF1256"/>
    <property type="match status" value="1"/>
</dbReference>
<dbReference type="InterPro" id="IPR009665">
    <property type="entry name" value="YyaC"/>
</dbReference>
<reference evidence="1 2" key="1">
    <citation type="journal article" date="2006" name="Genome Res.">
        <title>Skewed genomic variability in strains of the toxigenic bacterial pathogen, Clostridium perfringens.</title>
        <authorList>
            <person name="Myers G.S."/>
            <person name="Rasko D.A."/>
            <person name="Cheung J.K."/>
            <person name="Ravel J."/>
            <person name="Seshadri R."/>
            <person name="Deboy R.T."/>
            <person name="Ren Q."/>
            <person name="Varga J."/>
            <person name="Awad M.M."/>
            <person name="Brinkac L.M."/>
            <person name="Daugherty S.C."/>
            <person name="Haft D.H."/>
            <person name="Dodson R.J."/>
            <person name="Madupu R."/>
            <person name="Nelson W.C."/>
            <person name="Rosovitz M.J."/>
            <person name="Sullivan S.A."/>
            <person name="Khouri H."/>
            <person name="Dimitrov G.I."/>
            <person name="Watkins K.L."/>
            <person name="Mulligan S."/>
            <person name="Benton J."/>
            <person name="Radune D."/>
            <person name="Fisher D.J."/>
            <person name="Atkins H.S."/>
            <person name="Hiscox T."/>
            <person name="Jost B.H."/>
            <person name="Billington S.J."/>
            <person name="Songer J.G."/>
            <person name="McClane B.A."/>
            <person name="Titball R.W."/>
            <person name="Rood J.I."/>
            <person name="Melville S.B."/>
            <person name="Paulsen I.T."/>
        </authorList>
    </citation>
    <scope>NUCLEOTIDE SEQUENCE [LARGE SCALE GENOMIC DNA]</scope>
    <source>
        <strain evidence="2">ATCC 13124 / DSM 756 / JCM 1290 / NCIMB 6125 / NCTC 8237 / S 107 / Type A</strain>
    </source>
</reference>
<dbReference type="eggNOG" id="ENOG50313RY">
    <property type="taxonomic scope" value="Bacteria"/>
</dbReference>